<accession>A0A200QIG6</accession>
<evidence type="ECO:0000313" key="1">
    <source>
        <dbReference type="EMBL" id="OVA10221.1"/>
    </source>
</evidence>
<keyword evidence="2" id="KW-1185">Reference proteome</keyword>
<reference evidence="1 2" key="1">
    <citation type="journal article" date="2017" name="Mol. Plant">
        <title>The Genome of Medicinal Plant Macleaya cordata Provides New Insights into Benzylisoquinoline Alkaloids Metabolism.</title>
        <authorList>
            <person name="Liu X."/>
            <person name="Liu Y."/>
            <person name="Huang P."/>
            <person name="Ma Y."/>
            <person name="Qing Z."/>
            <person name="Tang Q."/>
            <person name="Cao H."/>
            <person name="Cheng P."/>
            <person name="Zheng Y."/>
            <person name="Yuan Z."/>
            <person name="Zhou Y."/>
            <person name="Liu J."/>
            <person name="Tang Z."/>
            <person name="Zhuo Y."/>
            <person name="Zhang Y."/>
            <person name="Yu L."/>
            <person name="Huang J."/>
            <person name="Yang P."/>
            <person name="Peng Q."/>
            <person name="Zhang J."/>
            <person name="Jiang W."/>
            <person name="Zhang Z."/>
            <person name="Lin K."/>
            <person name="Ro D.K."/>
            <person name="Chen X."/>
            <person name="Xiong X."/>
            <person name="Shang Y."/>
            <person name="Huang S."/>
            <person name="Zeng J."/>
        </authorList>
    </citation>
    <scope>NUCLEOTIDE SEQUENCE [LARGE SCALE GENOMIC DNA]</scope>
    <source>
        <strain evidence="2">cv. BLH2017</strain>
        <tissue evidence="1">Root</tissue>
    </source>
</reference>
<proteinExistence type="predicted"/>
<dbReference type="EMBL" id="MVGT01002025">
    <property type="protein sequence ID" value="OVA10221.1"/>
    <property type="molecule type" value="Genomic_DNA"/>
</dbReference>
<sequence>MFQVLESHLGKLPSFTTLPSRVVDWIILLVESLVQRLVLALGQLAIGAKLNHPCSEI</sequence>
<dbReference type="InParanoid" id="A0A200QIG6"/>
<organism evidence="1 2">
    <name type="scientific">Macleaya cordata</name>
    <name type="common">Five-seeded plume-poppy</name>
    <name type="synonym">Bocconia cordata</name>
    <dbReference type="NCBI Taxonomy" id="56857"/>
    <lineage>
        <taxon>Eukaryota</taxon>
        <taxon>Viridiplantae</taxon>
        <taxon>Streptophyta</taxon>
        <taxon>Embryophyta</taxon>
        <taxon>Tracheophyta</taxon>
        <taxon>Spermatophyta</taxon>
        <taxon>Magnoliopsida</taxon>
        <taxon>Ranunculales</taxon>
        <taxon>Papaveraceae</taxon>
        <taxon>Papaveroideae</taxon>
        <taxon>Macleaya</taxon>
    </lineage>
</organism>
<dbReference type="AlphaFoldDB" id="A0A200QIG6"/>
<gene>
    <name evidence="1" type="ORF">BVC80_1597g5</name>
</gene>
<evidence type="ECO:0000313" key="2">
    <source>
        <dbReference type="Proteomes" id="UP000195402"/>
    </source>
</evidence>
<dbReference type="Proteomes" id="UP000195402">
    <property type="component" value="Unassembled WGS sequence"/>
</dbReference>
<name>A0A200QIG6_MACCD</name>
<protein>
    <submittedName>
        <fullName evidence="1">Uncharacterized protein</fullName>
    </submittedName>
</protein>
<comment type="caution">
    <text evidence="1">The sequence shown here is derived from an EMBL/GenBank/DDBJ whole genome shotgun (WGS) entry which is preliminary data.</text>
</comment>